<sequence length="560" mass="63248">MEKKEETDHSSEDSDTTMEDDCSSVTSTTIEDIINQDHPEVAMDQLLQGLTLLRERIPGQKWKSSIQRKLVSGNFNPSPSATQSSSNAVSNVIPSTSGNNDNLNSANVNNDNVNKEGFKVVNHKRKYSAVNKNPSPEPIPLKNRFDPIQNSYTPAPIQPPTYQPTPVHVNPTVRKIKIPSIKVNYDQSWPNILNEWNIGICAIQETHLTTTQKTYAPNFQLICNDRLQRGGGVAFLKNRNVVLISTMHNSKEISNRVDKKPKMILEYNSTNTQLAVDTLDQLIATYTCRRKTNRWPVTVFYNVVDTAVYNAFVLWIEINPNWNKNLLHKRRIFLEELGKLLVTPYIEGRKGLPRNEPAMDIVNKNPAQGPSSSKQASNRARCKFCPSKCDNKTPVSCSNCGKYVCKVHVTYYCPDLDLPHELCNVYSAEPCHSFPDEISNPSSSQDDFYPIPSTSSDVPFSSELVPSVATPLSSPSMSTPSGSIQHISLKGKKTVGRRSLLQQFQLADFEFTPRKKKKKMFGALHKTRRNLLRAKKTSQNLRIPFRRIFSMEVSFYDFYA</sequence>
<evidence type="ECO:0000313" key="4">
    <source>
        <dbReference type="Proteomes" id="UP000792457"/>
    </source>
</evidence>
<dbReference type="InterPro" id="IPR029526">
    <property type="entry name" value="PGBD"/>
</dbReference>
<feature type="compositionally biased region" description="Acidic residues" evidence="1">
    <location>
        <begin position="13"/>
        <end position="22"/>
    </location>
</feature>
<accession>A0A8K0KTT0</accession>
<feature type="compositionally biased region" description="Basic and acidic residues" evidence="1">
    <location>
        <begin position="1"/>
        <end position="12"/>
    </location>
</feature>
<proteinExistence type="predicted"/>
<organism evidence="3 4">
    <name type="scientific">Ladona fulva</name>
    <name type="common">Scarce chaser dragonfly</name>
    <name type="synonym">Libellula fulva</name>
    <dbReference type="NCBI Taxonomy" id="123851"/>
    <lineage>
        <taxon>Eukaryota</taxon>
        <taxon>Metazoa</taxon>
        <taxon>Ecdysozoa</taxon>
        <taxon>Arthropoda</taxon>
        <taxon>Hexapoda</taxon>
        <taxon>Insecta</taxon>
        <taxon>Pterygota</taxon>
        <taxon>Palaeoptera</taxon>
        <taxon>Odonata</taxon>
        <taxon>Epiprocta</taxon>
        <taxon>Anisoptera</taxon>
        <taxon>Libelluloidea</taxon>
        <taxon>Libellulidae</taxon>
        <taxon>Ladona</taxon>
    </lineage>
</organism>
<feature type="domain" description="PiggyBac transposable element-derived protein" evidence="2">
    <location>
        <begin position="237"/>
        <end position="312"/>
    </location>
</feature>
<reference evidence="3" key="2">
    <citation type="submission" date="2017-10" db="EMBL/GenBank/DDBJ databases">
        <title>Ladona fulva Genome sequencing and assembly.</title>
        <authorList>
            <person name="Murali S."/>
            <person name="Richards S."/>
            <person name="Bandaranaike D."/>
            <person name="Bellair M."/>
            <person name="Blankenburg K."/>
            <person name="Chao H."/>
            <person name="Dinh H."/>
            <person name="Doddapaneni H."/>
            <person name="Dugan-Rocha S."/>
            <person name="Elkadiri S."/>
            <person name="Gnanaolivu R."/>
            <person name="Hernandez B."/>
            <person name="Skinner E."/>
            <person name="Javaid M."/>
            <person name="Lee S."/>
            <person name="Li M."/>
            <person name="Ming W."/>
            <person name="Munidasa M."/>
            <person name="Muniz J."/>
            <person name="Nguyen L."/>
            <person name="Hughes D."/>
            <person name="Osuji N."/>
            <person name="Pu L.-L."/>
            <person name="Puazo M."/>
            <person name="Qu C."/>
            <person name="Quiroz J."/>
            <person name="Raj R."/>
            <person name="Weissenberger G."/>
            <person name="Xin Y."/>
            <person name="Zou X."/>
            <person name="Han Y."/>
            <person name="Worley K."/>
            <person name="Muzny D."/>
            <person name="Gibbs R."/>
        </authorList>
    </citation>
    <scope>NUCLEOTIDE SEQUENCE</scope>
    <source>
        <strain evidence="3">Sampled in the wild</strain>
    </source>
</reference>
<gene>
    <name evidence="3" type="ORF">J437_LFUL019305</name>
</gene>
<dbReference type="Pfam" id="PF13843">
    <property type="entry name" value="DDE_Tnp_1_7"/>
    <property type="match status" value="1"/>
</dbReference>
<feature type="compositionally biased region" description="Low complexity" evidence="1">
    <location>
        <begin position="99"/>
        <end position="112"/>
    </location>
</feature>
<comment type="caution">
    <text evidence="3">The sequence shown here is derived from an EMBL/GenBank/DDBJ whole genome shotgun (WGS) entry which is preliminary data.</text>
</comment>
<dbReference type="Proteomes" id="UP000792457">
    <property type="component" value="Unassembled WGS sequence"/>
</dbReference>
<reference evidence="3" key="1">
    <citation type="submission" date="2013-04" db="EMBL/GenBank/DDBJ databases">
        <authorList>
            <person name="Qu J."/>
            <person name="Murali S.C."/>
            <person name="Bandaranaike D."/>
            <person name="Bellair M."/>
            <person name="Blankenburg K."/>
            <person name="Chao H."/>
            <person name="Dinh H."/>
            <person name="Doddapaneni H."/>
            <person name="Downs B."/>
            <person name="Dugan-Rocha S."/>
            <person name="Elkadiri S."/>
            <person name="Gnanaolivu R.D."/>
            <person name="Hernandez B."/>
            <person name="Javaid M."/>
            <person name="Jayaseelan J.C."/>
            <person name="Lee S."/>
            <person name="Li M."/>
            <person name="Ming W."/>
            <person name="Munidasa M."/>
            <person name="Muniz J."/>
            <person name="Nguyen L."/>
            <person name="Ongeri F."/>
            <person name="Osuji N."/>
            <person name="Pu L.-L."/>
            <person name="Puazo M."/>
            <person name="Qu C."/>
            <person name="Quiroz J."/>
            <person name="Raj R."/>
            <person name="Weissenberger G."/>
            <person name="Xin Y."/>
            <person name="Zou X."/>
            <person name="Han Y."/>
            <person name="Richards S."/>
            <person name="Worley K."/>
            <person name="Muzny D."/>
            <person name="Gibbs R."/>
        </authorList>
    </citation>
    <scope>NUCLEOTIDE SEQUENCE</scope>
    <source>
        <strain evidence="3">Sampled in the wild</strain>
    </source>
</reference>
<dbReference type="AlphaFoldDB" id="A0A8K0KTT0"/>
<evidence type="ECO:0000259" key="2">
    <source>
        <dbReference type="Pfam" id="PF13843"/>
    </source>
</evidence>
<keyword evidence="4" id="KW-1185">Reference proteome</keyword>
<feature type="region of interest" description="Disordered" evidence="1">
    <location>
        <begin position="73"/>
        <end position="114"/>
    </location>
</feature>
<evidence type="ECO:0000313" key="3">
    <source>
        <dbReference type="EMBL" id="KAG8239640.1"/>
    </source>
</evidence>
<protein>
    <recommendedName>
        <fullName evidence="2">PiggyBac transposable element-derived protein domain-containing protein</fullName>
    </recommendedName>
</protein>
<dbReference type="PANTHER" id="PTHR46599:SF6">
    <property type="entry name" value="DUAL SPECIFICITY PHOSPHATASE 26"/>
    <property type="match status" value="1"/>
</dbReference>
<dbReference type="PANTHER" id="PTHR46599">
    <property type="entry name" value="PIGGYBAC TRANSPOSABLE ELEMENT-DERIVED PROTEIN 4"/>
    <property type="match status" value="1"/>
</dbReference>
<name>A0A8K0KTT0_LADFU</name>
<evidence type="ECO:0000256" key="1">
    <source>
        <dbReference type="SAM" id="MobiDB-lite"/>
    </source>
</evidence>
<dbReference type="OrthoDB" id="10049986at2759"/>
<dbReference type="EMBL" id="KZ309774">
    <property type="protein sequence ID" value="KAG8239640.1"/>
    <property type="molecule type" value="Genomic_DNA"/>
</dbReference>
<feature type="compositionally biased region" description="Polar residues" evidence="1">
    <location>
        <begin position="73"/>
        <end position="98"/>
    </location>
</feature>
<feature type="region of interest" description="Disordered" evidence="1">
    <location>
        <begin position="1"/>
        <end position="28"/>
    </location>
</feature>